<name>A0ABV6Q9E4_9FLAO</name>
<accession>A0ABV6Q9E4</accession>
<reference evidence="2 3" key="1">
    <citation type="submission" date="2024-09" db="EMBL/GenBank/DDBJ databases">
        <authorList>
            <person name="Sun Q."/>
            <person name="Mori K."/>
        </authorList>
    </citation>
    <scope>NUCLEOTIDE SEQUENCE [LARGE SCALE GENOMIC DNA]</scope>
    <source>
        <strain evidence="2 3">NCAIM B.02481</strain>
    </source>
</reference>
<proteinExistence type="predicted"/>
<sequence length="141" mass="16358">MNNKDNYIKIGSTSFWLDSNGILNCKFSNKNPNYKLDKFISRLYINAIEKLCNGKPVPFLIDLRGTRGTFTEEAVKILAKSTLLKVLRLSESFVYDSIGMKLLIMSYKRMFDHYTPYQLFNEYQSAQAYCLVVKNDFYGSN</sequence>
<dbReference type="InterPro" id="IPR056695">
    <property type="entry name" value="DUF7793"/>
</dbReference>
<evidence type="ECO:0000259" key="1">
    <source>
        <dbReference type="Pfam" id="PF25056"/>
    </source>
</evidence>
<evidence type="ECO:0000313" key="2">
    <source>
        <dbReference type="EMBL" id="MFC0604896.1"/>
    </source>
</evidence>
<comment type="caution">
    <text evidence="2">The sequence shown here is derived from an EMBL/GenBank/DDBJ whole genome shotgun (WGS) entry which is preliminary data.</text>
</comment>
<dbReference type="Pfam" id="PF25056">
    <property type="entry name" value="DUF7793"/>
    <property type="match status" value="1"/>
</dbReference>
<dbReference type="EMBL" id="JBHLTQ010000005">
    <property type="protein sequence ID" value="MFC0604896.1"/>
    <property type="molecule type" value="Genomic_DNA"/>
</dbReference>
<dbReference type="Proteomes" id="UP001589832">
    <property type="component" value="Unassembled WGS sequence"/>
</dbReference>
<organism evidence="2 3">
    <name type="scientific">Winogradskyella pulchriflava</name>
    <dbReference type="NCBI Taxonomy" id="1110688"/>
    <lineage>
        <taxon>Bacteria</taxon>
        <taxon>Pseudomonadati</taxon>
        <taxon>Bacteroidota</taxon>
        <taxon>Flavobacteriia</taxon>
        <taxon>Flavobacteriales</taxon>
        <taxon>Flavobacteriaceae</taxon>
        <taxon>Winogradskyella</taxon>
    </lineage>
</organism>
<feature type="domain" description="DUF7793" evidence="1">
    <location>
        <begin position="15"/>
        <end position="129"/>
    </location>
</feature>
<dbReference type="RefSeq" id="WP_386063321.1">
    <property type="nucleotide sequence ID" value="NZ_JBHLTQ010000005.1"/>
</dbReference>
<protein>
    <recommendedName>
        <fullName evidence="1">DUF7793 domain-containing protein</fullName>
    </recommendedName>
</protein>
<keyword evidence="3" id="KW-1185">Reference proteome</keyword>
<evidence type="ECO:0000313" key="3">
    <source>
        <dbReference type="Proteomes" id="UP001589832"/>
    </source>
</evidence>
<gene>
    <name evidence="2" type="ORF">ACFFGA_10060</name>
</gene>